<gene>
    <name evidence="3" type="ORF">VSH64_17185</name>
</gene>
<feature type="domain" description="Activator of Hsp90 ATPase homologue 1/2-like C-terminal" evidence="2">
    <location>
        <begin position="16"/>
        <end position="124"/>
    </location>
</feature>
<evidence type="ECO:0000313" key="3">
    <source>
        <dbReference type="EMBL" id="WSE33819.1"/>
    </source>
</evidence>
<accession>A0ABZ1II60</accession>
<proteinExistence type="inferred from homology"/>
<reference evidence="3 4" key="1">
    <citation type="journal article" date="2015" name="Int. J. Syst. Evol. Microbiol.">
        <title>Amycolatopsis rhabdoformis sp. nov., an actinomycete isolated from a tropical forest soil.</title>
        <authorList>
            <person name="Souza W.R."/>
            <person name="Silva R.E."/>
            <person name="Goodfellow M."/>
            <person name="Busarakam K."/>
            <person name="Figueiro F.S."/>
            <person name="Ferreira D."/>
            <person name="Rodrigues-Filho E."/>
            <person name="Moraes L.A.B."/>
            <person name="Zucchi T.D."/>
        </authorList>
    </citation>
    <scope>NUCLEOTIDE SEQUENCE [LARGE SCALE GENOMIC DNA]</scope>
    <source>
        <strain evidence="3 4">NCIMB 14900</strain>
    </source>
</reference>
<dbReference type="InterPro" id="IPR023393">
    <property type="entry name" value="START-like_dom_sf"/>
</dbReference>
<dbReference type="InterPro" id="IPR013538">
    <property type="entry name" value="ASHA1/2-like_C"/>
</dbReference>
<protein>
    <submittedName>
        <fullName evidence="3">SRPBCC domain-containing protein</fullName>
    </submittedName>
</protein>
<evidence type="ECO:0000313" key="4">
    <source>
        <dbReference type="Proteomes" id="UP001330812"/>
    </source>
</evidence>
<keyword evidence="4" id="KW-1185">Reference proteome</keyword>
<dbReference type="SUPFAM" id="SSF55961">
    <property type="entry name" value="Bet v1-like"/>
    <property type="match status" value="1"/>
</dbReference>
<organism evidence="3 4">
    <name type="scientific">Amycolatopsis rhabdoformis</name>
    <dbReference type="NCBI Taxonomy" id="1448059"/>
    <lineage>
        <taxon>Bacteria</taxon>
        <taxon>Bacillati</taxon>
        <taxon>Actinomycetota</taxon>
        <taxon>Actinomycetes</taxon>
        <taxon>Pseudonocardiales</taxon>
        <taxon>Pseudonocardiaceae</taxon>
        <taxon>Amycolatopsis</taxon>
    </lineage>
</organism>
<dbReference type="Pfam" id="PF08327">
    <property type="entry name" value="AHSA1"/>
    <property type="match status" value="1"/>
</dbReference>
<sequence>MGTEIDVRWEGVLAGTPEQVWDAFTARTGGWLWEIAYEPRAGGAERGLTPGGGTVVEWDPARRFVTRAEQSDGWFNQLDYDLEPRGPGTLLRYRHRSVLGADHDVQLDSCLHHTKFYYHSLTEYVRHFAGRDARYVSAGAPASSAEGGFAVVCDALGVGDAAVGDRVVAAGPVPIDGVVDYRTDRFLGIRTAGALYRVYGRDAWGWPVAVAAHVFDGSAGDTDVAWISWLERVFPAGSGE</sequence>
<evidence type="ECO:0000256" key="1">
    <source>
        <dbReference type="ARBA" id="ARBA00006817"/>
    </source>
</evidence>
<evidence type="ECO:0000259" key="2">
    <source>
        <dbReference type="Pfam" id="PF08327"/>
    </source>
</evidence>
<dbReference type="Gene3D" id="3.30.530.20">
    <property type="match status" value="1"/>
</dbReference>
<dbReference type="RefSeq" id="WP_326836618.1">
    <property type="nucleotide sequence ID" value="NZ_CP142149.1"/>
</dbReference>
<dbReference type="Proteomes" id="UP001330812">
    <property type="component" value="Chromosome"/>
</dbReference>
<dbReference type="EMBL" id="CP142149">
    <property type="protein sequence ID" value="WSE33819.1"/>
    <property type="molecule type" value="Genomic_DNA"/>
</dbReference>
<comment type="similarity">
    <text evidence="1">Belongs to the AHA1 family.</text>
</comment>
<name>A0ABZ1II60_9PSEU</name>